<proteinExistence type="predicted"/>
<sequence>MTVAVLTMVYNEPEFVPIWVKYYGSIFPQEQLYIIDHGTDDGSLDHVGKVNIIRIPRTPKNNKQRSALIRHIVAGLLNYYKTVITVDVDEMLIPDPRHYKDLADFCENRTESVVTSIGLNVVHLTASEADYDSAHPVLAQRKWAQFVSPMCKPSVVSKPVTFGDGFHGCTVPPAFQHLYMFHLRYFDLKCGLARLARTRAMEWWSPKAGSHQRVEDEQWINSLNRYNTMKKGALLTTEAADQQLEQLCQDFLSRMTPDARGIYNHKPPVVGRNLIEIPESFSAHF</sequence>
<dbReference type="InterPro" id="IPR029044">
    <property type="entry name" value="Nucleotide-diphossugar_trans"/>
</dbReference>
<keyword evidence="2" id="KW-1185">Reference proteome</keyword>
<dbReference type="SUPFAM" id="SSF53448">
    <property type="entry name" value="Nucleotide-diphospho-sugar transferases"/>
    <property type="match status" value="1"/>
</dbReference>
<evidence type="ECO:0000313" key="1">
    <source>
        <dbReference type="EMBL" id="MBC4016564.1"/>
    </source>
</evidence>
<dbReference type="Pfam" id="PF13704">
    <property type="entry name" value="Glyco_tranf_2_4"/>
    <property type="match status" value="1"/>
</dbReference>
<reference evidence="1" key="1">
    <citation type="submission" date="2020-08" db="EMBL/GenBank/DDBJ databases">
        <authorList>
            <person name="Hu Y."/>
            <person name="Nguyen S.V."/>
            <person name="Li F."/>
            <person name="Fanning S."/>
        </authorList>
    </citation>
    <scope>NUCLEOTIDE SEQUENCE</scope>
    <source>
        <strain evidence="1">SYSU D8009</strain>
    </source>
</reference>
<dbReference type="AlphaFoldDB" id="A0A9X0QZ76"/>
<comment type="caution">
    <text evidence="1">The sequence shown here is derived from an EMBL/GenBank/DDBJ whole genome shotgun (WGS) entry which is preliminary data.</text>
</comment>
<evidence type="ECO:0000313" key="2">
    <source>
        <dbReference type="Proteomes" id="UP000600101"/>
    </source>
</evidence>
<dbReference type="RefSeq" id="WP_186771328.1">
    <property type="nucleotide sequence ID" value="NZ_JACOMF010000016.1"/>
</dbReference>
<dbReference type="Proteomes" id="UP000600101">
    <property type="component" value="Unassembled WGS sequence"/>
</dbReference>
<organism evidence="1 2">
    <name type="scientific">Siccirubricoccus deserti</name>
    <dbReference type="NCBI Taxonomy" id="2013562"/>
    <lineage>
        <taxon>Bacteria</taxon>
        <taxon>Pseudomonadati</taxon>
        <taxon>Pseudomonadota</taxon>
        <taxon>Alphaproteobacteria</taxon>
        <taxon>Acetobacterales</taxon>
        <taxon>Roseomonadaceae</taxon>
        <taxon>Siccirubricoccus</taxon>
    </lineage>
</organism>
<dbReference type="EMBL" id="JACOMF010000016">
    <property type="protein sequence ID" value="MBC4016564.1"/>
    <property type="molecule type" value="Genomic_DNA"/>
</dbReference>
<name>A0A9X0QZ76_9PROT</name>
<gene>
    <name evidence="1" type="ORF">H7965_14675</name>
</gene>
<accession>A0A9X0QZ76</accession>
<protein>
    <submittedName>
        <fullName evidence="1">Glycosyltransferase family 2 protein</fullName>
    </submittedName>
</protein>